<dbReference type="InterPro" id="IPR013083">
    <property type="entry name" value="Znf_RING/FYVE/PHD"/>
</dbReference>
<dbReference type="InterPro" id="IPR011011">
    <property type="entry name" value="Znf_FYVE_PHD"/>
</dbReference>
<dbReference type="Proteomes" id="UP001353858">
    <property type="component" value="Unassembled WGS sequence"/>
</dbReference>
<keyword evidence="2" id="KW-1185">Reference proteome</keyword>
<dbReference type="SUPFAM" id="SSF57903">
    <property type="entry name" value="FYVE/PHD zinc finger"/>
    <property type="match status" value="1"/>
</dbReference>
<name>A0AAN7P382_9COLE</name>
<sequence>MYNHSTHSTLKAYKFCKTNTTPEKAITGFKATGICPYNPDVFTEEDFEPVALQRTNSTDGCDGLATCEKHLEIVELSKAQYSDIEKSFHEIFPLPGPSKSKTIKLPRGKNKKTYREISSEDEDNDDECKDKDANGTDICLVCGEFGKNGEVWLRCNSCGNWAHKACTDIEKKLYLCDYCA</sequence>
<dbReference type="EMBL" id="JARPUR010000003">
    <property type="protein sequence ID" value="KAK4879535.1"/>
    <property type="molecule type" value="Genomic_DNA"/>
</dbReference>
<evidence type="ECO:0008006" key="3">
    <source>
        <dbReference type="Google" id="ProtNLM"/>
    </source>
</evidence>
<dbReference type="CDD" id="cd15489">
    <property type="entry name" value="PHD_SF"/>
    <property type="match status" value="1"/>
</dbReference>
<reference evidence="2" key="1">
    <citation type="submission" date="2023-01" db="EMBL/GenBank/DDBJ databases">
        <title>Key to firefly adult light organ development and bioluminescence: homeobox transcription factors regulate luciferase expression and transportation to peroxisome.</title>
        <authorList>
            <person name="Fu X."/>
        </authorList>
    </citation>
    <scope>NUCLEOTIDE SEQUENCE [LARGE SCALE GENOMIC DNA]</scope>
</reference>
<comment type="caution">
    <text evidence="1">The sequence shown here is derived from an EMBL/GenBank/DDBJ whole genome shotgun (WGS) entry which is preliminary data.</text>
</comment>
<proteinExistence type="predicted"/>
<dbReference type="Gene3D" id="3.30.40.10">
    <property type="entry name" value="Zinc/RING finger domain, C3HC4 (zinc finger)"/>
    <property type="match status" value="1"/>
</dbReference>
<evidence type="ECO:0000313" key="2">
    <source>
        <dbReference type="Proteomes" id="UP001353858"/>
    </source>
</evidence>
<gene>
    <name evidence="1" type="ORF">RN001_007681</name>
</gene>
<organism evidence="1 2">
    <name type="scientific">Aquatica leii</name>
    <dbReference type="NCBI Taxonomy" id="1421715"/>
    <lineage>
        <taxon>Eukaryota</taxon>
        <taxon>Metazoa</taxon>
        <taxon>Ecdysozoa</taxon>
        <taxon>Arthropoda</taxon>
        <taxon>Hexapoda</taxon>
        <taxon>Insecta</taxon>
        <taxon>Pterygota</taxon>
        <taxon>Neoptera</taxon>
        <taxon>Endopterygota</taxon>
        <taxon>Coleoptera</taxon>
        <taxon>Polyphaga</taxon>
        <taxon>Elateriformia</taxon>
        <taxon>Elateroidea</taxon>
        <taxon>Lampyridae</taxon>
        <taxon>Luciolinae</taxon>
        <taxon>Aquatica</taxon>
    </lineage>
</organism>
<evidence type="ECO:0000313" key="1">
    <source>
        <dbReference type="EMBL" id="KAK4879535.1"/>
    </source>
</evidence>
<dbReference type="AlphaFoldDB" id="A0AAN7P382"/>
<accession>A0AAN7P382</accession>
<protein>
    <recommendedName>
        <fullName evidence="3">PHD-type domain-containing protein</fullName>
    </recommendedName>
</protein>